<dbReference type="Gene3D" id="3.40.30.10">
    <property type="entry name" value="Glutaredoxin"/>
    <property type="match status" value="1"/>
</dbReference>
<dbReference type="InterPro" id="IPR036249">
    <property type="entry name" value="Thioredoxin-like_sf"/>
</dbReference>
<dbReference type="PROSITE" id="PS51352">
    <property type="entry name" value="THIOREDOXIN_2"/>
    <property type="match status" value="1"/>
</dbReference>
<dbReference type="InterPro" id="IPR050553">
    <property type="entry name" value="Thioredoxin_ResA/DsbE_sf"/>
</dbReference>
<evidence type="ECO:0000313" key="2">
    <source>
        <dbReference type="EMBL" id="CBI08428.1"/>
    </source>
</evidence>
<sequence>MVAMLGLVLSACDRGNHPSQPGRMAPDFVVSDGASRIHLADYRGKVVLVNFWASWCEPCVLELPSLEQLHHRHPEIAILAVSIDDDADAYKQFLVDHHVDLTTVRDPGQTAASKFHTDMWPETYAIDRRGVIRRKFVGATDWNSPEVNDYLKLLER</sequence>
<dbReference type="AlphaFoldDB" id="E6QMF7"/>
<dbReference type="PROSITE" id="PS00194">
    <property type="entry name" value="THIOREDOXIN_1"/>
    <property type="match status" value="1"/>
</dbReference>
<dbReference type="GO" id="GO:0016491">
    <property type="term" value="F:oxidoreductase activity"/>
    <property type="evidence" value="ECO:0007669"/>
    <property type="project" value="InterPro"/>
</dbReference>
<dbReference type="InterPro" id="IPR000866">
    <property type="entry name" value="AhpC/TSA"/>
</dbReference>
<gene>
    <name evidence="2" type="ORF">CARN6_1892</name>
</gene>
<dbReference type="InterPro" id="IPR013766">
    <property type="entry name" value="Thioredoxin_domain"/>
</dbReference>
<dbReference type="GO" id="GO:0016209">
    <property type="term" value="F:antioxidant activity"/>
    <property type="evidence" value="ECO:0007669"/>
    <property type="project" value="InterPro"/>
</dbReference>
<reference evidence="2" key="1">
    <citation type="submission" date="2009-10" db="EMBL/GenBank/DDBJ databases">
        <title>Diversity of trophic interactions inside an arsenic-rich microbial ecosystem.</title>
        <authorList>
            <person name="Bertin P.N."/>
            <person name="Heinrich-Salmeron A."/>
            <person name="Pelletier E."/>
            <person name="Goulhen-Chollet F."/>
            <person name="Arsene-Ploetze F."/>
            <person name="Gallien S."/>
            <person name="Calteau A."/>
            <person name="Vallenet D."/>
            <person name="Casiot C."/>
            <person name="Chane-Woon-Ming B."/>
            <person name="Giloteaux L."/>
            <person name="Barakat M."/>
            <person name="Bonnefoy V."/>
            <person name="Bruneel O."/>
            <person name="Chandler M."/>
            <person name="Cleiss J."/>
            <person name="Duran R."/>
            <person name="Elbaz-Poulichet F."/>
            <person name="Fonknechten N."/>
            <person name="Lauga B."/>
            <person name="Mornico D."/>
            <person name="Ortet P."/>
            <person name="Schaeffer C."/>
            <person name="Siguier P."/>
            <person name="Alexander Thil Smith A."/>
            <person name="Van Dorsselaer A."/>
            <person name="Weissenbach J."/>
            <person name="Medigue C."/>
            <person name="Le Paslier D."/>
        </authorList>
    </citation>
    <scope>NUCLEOTIDE SEQUENCE</scope>
</reference>
<proteinExistence type="predicted"/>
<comment type="caution">
    <text evidence="2">The sequence shown here is derived from an EMBL/GenBank/DDBJ whole genome shotgun (WGS) entry which is preliminary data.</text>
</comment>
<organism evidence="2">
    <name type="scientific">mine drainage metagenome</name>
    <dbReference type="NCBI Taxonomy" id="410659"/>
    <lineage>
        <taxon>unclassified sequences</taxon>
        <taxon>metagenomes</taxon>
        <taxon>ecological metagenomes</taxon>
    </lineage>
</organism>
<accession>E6QMF7</accession>
<dbReference type="EMBL" id="CABQ01000217">
    <property type="protein sequence ID" value="CBI08428.1"/>
    <property type="molecule type" value="Genomic_DNA"/>
</dbReference>
<name>E6QMF7_9ZZZZ</name>
<dbReference type="PANTHER" id="PTHR42852:SF17">
    <property type="entry name" value="THIOREDOXIN-LIKE PROTEIN HI_1115"/>
    <property type="match status" value="1"/>
</dbReference>
<dbReference type="InterPro" id="IPR017937">
    <property type="entry name" value="Thioredoxin_CS"/>
</dbReference>
<feature type="domain" description="Thioredoxin" evidence="1">
    <location>
        <begin position="19"/>
        <end position="156"/>
    </location>
</feature>
<dbReference type="CDD" id="cd02966">
    <property type="entry name" value="TlpA_like_family"/>
    <property type="match status" value="1"/>
</dbReference>
<protein>
    <submittedName>
        <fullName evidence="2">Thioredoxin-like</fullName>
    </submittedName>
</protein>
<dbReference type="Pfam" id="PF00578">
    <property type="entry name" value="AhpC-TSA"/>
    <property type="match status" value="1"/>
</dbReference>
<dbReference type="SUPFAM" id="SSF52833">
    <property type="entry name" value="Thioredoxin-like"/>
    <property type="match status" value="1"/>
</dbReference>
<evidence type="ECO:0000259" key="1">
    <source>
        <dbReference type="PROSITE" id="PS51352"/>
    </source>
</evidence>
<dbReference type="PANTHER" id="PTHR42852">
    <property type="entry name" value="THIOL:DISULFIDE INTERCHANGE PROTEIN DSBE"/>
    <property type="match status" value="1"/>
</dbReference>